<evidence type="ECO:0000259" key="2">
    <source>
        <dbReference type="Pfam" id="PF04183"/>
    </source>
</evidence>
<evidence type="ECO:0000313" key="5">
    <source>
        <dbReference type="Proteomes" id="UP000576082"/>
    </source>
</evidence>
<proteinExistence type="predicted"/>
<dbReference type="Proteomes" id="UP000576082">
    <property type="component" value="Unassembled WGS sequence"/>
</dbReference>
<dbReference type="InterPro" id="IPR022770">
    <property type="entry name" value="IucA/IucC-like_C"/>
</dbReference>
<feature type="domain" description="Aerobactin siderophore biosynthesis IucA/IucC N-terminal" evidence="2">
    <location>
        <begin position="148"/>
        <end position="397"/>
    </location>
</feature>
<gene>
    <name evidence="4" type="ORF">HHU12_08255</name>
</gene>
<dbReference type="RefSeq" id="WP_169656264.1">
    <property type="nucleotide sequence ID" value="NZ_JABANE010000017.1"/>
</dbReference>
<dbReference type="InterPro" id="IPR037455">
    <property type="entry name" value="LucA/IucC-like"/>
</dbReference>
<dbReference type="AlphaFoldDB" id="A0A7X9P3P6"/>
<evidence type="ECO:0000259" key="3">
    <source>
        <dbReference type="Pfam" id="PF06276"/>
    </source>
</evidence>
<dbReference type="Gene3D" id="6.10.250.3370">
    <property type="match status" value="1"/>
</dbReference>
<evidence type="ECO:0000256" key="1">
    <source>
        <dbReference type="ARBA" id="ARBA00004924"/>
    </source>
</evidence>
<dbReference type="InterPro" id="IPR007310">
    <property type="entry name" value="Aerobactin_biosyn_IucA/IucC_N"/>
</dbReference>
<dbReference type="EMBL" id="JABANE010000017">
    <property type="protein sequence ID" value="NME67947.1"/>
    <property type="molecule type" value="Genomic_DNA"/>
</dbReference>
<reference evidence="4 5" key="1">
    <citation type="submission" date="2020-04" db="EMBL/GenBank/DDBJ databases">
        <title>Flammeovirga sp. SR4, a novel species isolated from seawater.</title>
        <authorList>
            <person name="Wang X."/>
        </authorList>
    </citation>
    <scope>NUCLEOTIDE SEQUENCE [LARGE SCALE GENOMIC DNA]</scope>
    <source>
        <strain evidence="4 5">ATCC 23126</strain>
    </source>
</reference>
<protein>
    <submittedName>
        <fullName evidence="4">IucA/IucC family siderophore biosynthesis protein</fullName>
    </submittedName>
</protein>
<dbReference type="GO" id="GO:0016881">
    <property type="term" value="F:acid-amino acid ligase activity"/>
    <property type="evidence" value="ECO:0007669"/>
    <property type="project" value="UniProtKB-ARBA"/>
</dbReference>
<dbReference type="Gene3D" id="1.10.510.40">
    <property type="match status" value="1"/>
</dbReference>
<organism evidence="4 5">
    <name type="scientific">Flammeovirga aprica JL-4</name>
    <dbReference type="NCBI Taxonomy" id="694437"/>
    <lineage>
        <taxon>Bacteria</taxon>
        <taxon>Pseudomonadati</taxon>
        <taxon>Bacteroidota</taxon>
        <taxon>Cytophagia</taxon>
        <taxon>Cytophagales</taxon>
        <taxon>Flammeovirgaceae</taxon>
        <taxon>Flammeovirga</taxon>
    </lineage>
</organism>
<dbReference type="GO" id="GO:0019290">
    <property type="term" value="P:siderophore biosynthetic process"/>
    <property type="evidence" value="ECO:0007669"/>
    <property type="project" value="InterPro"/>
</dbReference>
<sequence>MNTLTLANHKEAIDHLEASTWQKVNLKYVSKAISEFAHEKLISPALISEDEFSTYQIQSTDQQVSYIFRAKVLQLDHWWIKADTIVKQVYGKKVDVFLLDFIQEFKDQLEIPADMLPTYLEEITNTLYSLNYKYSNNNLNALTLANSSFQTIEGNMIEGHPCFVANSGRIGFTAEDFLHYSPEASKGFQLLWLAGHRSVATFTSVAGLNYEDLMHQEMGKAQFEIFQNVLKVRGLDPEDYVIFPMHPWQWQSKLSTIFSSDITKKKLILLGEGADTYQPQQSIRTLFNKSYPEKFYVKTALSIQNMGFLRGLSPYYMQSTPSITEWINAKLQKDEYLQKYGFEMLGEVATLGYRNTNFESLGRTNAYNKMLAVLWRESPEKYLKEGQKATTMASLLHITPEGDALLKAYIETSQLTPQEWMSCYLNVYLKPLLHCLYQHEIAFMPHGENLILRMENNVPVGVFMKDITEEVVLFEAEEGLPEPVQRLVVKTTDEIKALSILTDVFDCFFRFIGQIVEEHDIMKENQFWELVSHCILSYQEENRHLSDKFIKSDLFSEDFILSCLNRLQLQNNKQMVDLTDPVNSLQFIGRIDNPIHQFQPNLV</sequence>
<comment type="caution">
    <text evidence="4">The sequence shown here is derived from an EMBL/GenBank/DDBJ whole genome shotgun (WGS) entry which is preliminary data.</text>
</comment>
<feature type="domain" description="Aerobactin siderophore biosynthesis IucA/IucC-like C-terminal" evidence="3">
    <location>
        <begin position="418"/>
        <end position="576"/>
    </location>
</feature>
<name>A0A7X9P3P6_9BACT</name>
<keyword evidence="5" id="KW-1185">Reference proteome</keyword>
<evidence type="ECO:0000313" key="4">
    <source>
        <dbReference type="EMBL" id="NME67947.1"/>
    </source>
</evidence>
<accession>A0A7X9P3P6</accession>
<dbReference type="PANTHER" id="PTHR34384:SF6">
    <property type="entry name" value="STAPHYLOFERRIN B SYNTHASE"/>
    <property type="match status" value="1"/>
</dbReference>
<dbReference type="Gene3D" id="3.30.310.280">
    <property type="match status" value="1"/>
</dbReference>
<comment type="pathway">
    <text evidence="1">Siderophore biosynthesis.</text>
</comment>
<dbReference type="Pfam" id="PF06276">
    <property type="entry name" value="FhuF"/>
    <property type="match status" value="1"/>
</dbReference>
<dbReference type="Pfam" id="PF04183">
    <property type="entry name" value="IucA_IucC"/>
    <property type="match status" value="1"/>
</dbReference>
<dbReference type="PANTHER" id="PTHR34384">
    <property type="entry name" value="L-2,3-DIAMINOPROPANOATE--CITRATE LIGASE"/>
    <property type="match status" value="1"/>
</dbReference>